<reference evidence="3" key="1">
    <citation type="submission" date="2015-03" db="EMBL/GenBank/DDBJ databases">
        <title>Pseudomonas frederiksbergensis hydrocarbon degrader.</title>
        <authorList>
            <person name="Brown L.M."/>
            <person name="Ruiz O.N."/>
            <person name="Mueller S."/>
            <person name="Gunasekera T.S."/>
        </authorList>
    </citation>
    <scope>NUCLEOTIDE SEQUENCE [LARGE SCALE GENOMIC DNA]</scope>
    <source>
        <strain evidence="3">SI8</strain>
    </source>
</reference>
<sequence length="409" mass="44563">MDASLTPERELSLAQSTRQIEAELQALGLQSRLRTLGNRVVSVQAEIGDSRRKALGCGKGYAEQARVGALYEALEHYLSDPALAMDLTLATPTDLSAGVTGKDDLLDTLRDQPDRRIACRSYTALDDGASFLYPVALTMPRYADDPAPDDTTDYRALRRYSSSSGTAIGATLDEAVLHGLNECLERDAVSLFLLDHFFYQNATPLRIVQRMPTDEAVGRLWVDAEAEVGAQIVLLDISSPFCATTCLAFADLSDRPVNVFGSGTSLDALHAASRALTELVQLHLNASEAPLRRHLSNAERHLAGFARLQRCMRFEPDHLLDTRPQEIITLPKTVEARPLKAQIRQLADDLQQHGYVAGVSTLYRSEVGTALVNVVVPGLERFYIVSSGNVVVPMARGRQRALAGTAAHA</sequence>
<dbReference type="PANTHER" id="PTHR37809:SF1">
    <property type="entry name" value="RIBOSOMAL PROTEIN S12 METHYLTHIOTRANSFERASE ACCESSORY FACTOR YCAO"/>
    <property type="match status" value="1"/>
</dbReference>
<evidence type="ECO:0000259" key="1">
    <source>
        <dbReference type="PROSITE" id="PS51664"/>
    </source>
</evidence>
<dbReference type="PROSITE" id="PS51664">
    <property type="entry name" value="YCAO"/>
    <property type="match status" value="1"/>
</dbReference>
<feature type="domain" description="YcaO" evidence="1">
    <location>
        <begin position="56"/>
        <end position="409"/>
    </location>
</feature>
<evidence type="ECO:0000313" key="2">
    <source>
        <dbReference type="EMBL" id="KHK63168.1"/>
    </source>
</evidence>
<accession>A0A0B1Z1M2</accession>
<protein>
    <recommendedName>
        <fullName evidence="1">YcaO domain-containing protein</fullName>
    </recommendedName>
</protein>
<dbReference type="OrthoDB" id="109999at2"/>
<dbReference type="AlphaFoldDB" id="A0A0B1Z1M2"/>
<name>A0A0B1Z1M2_9PSED</name>
<gene>
    <name evidence="2" type="ORF">JZ00_18770</name>
</gene>
<comment type="caution">
    <text evidence="2">The sequence shown here is derived from an EMBL/GenBank/DDBJ whole genome shotgun (WGS) entry which is preliminary data.</text>
</comment>
<dbReference type="PANTHER" id="PTHR37809">
    <property type="entry name" value="RIBOSOMAL PROTEIN S12 METHYLTHIOTRANSFERASE ACCESSORY FACTOR YCAO"/>
    <property type="match status" value="1"/>
</dbReference>
<dbReference type="RefSeq" id="WP_039592772.1">
    <property type="nucleotide sequence ID" value="NZ_JQGJ02000001.1"/>
</dbReference>
<proteinExistence type="predicted"/>
<dbReference type="Pfam" id="PF02624">
    <property type="entry name" value="YcaO"/>
    <property type="match status" value="1"/>
</dbReference>
<dbReference type="Proteomes" id="UP000030949">
    <property type="component" value="Unassembled WGS sequence"/>
</dbReference>
<organism evidence="2 3">
    <name type="scientific">Pseudomonas frederiksbergensis</name>
    <dbReference type="NCBI Taxonomy" id="104087"/>
    <lineage>
        <taxon>Bacteria</taxon>
        <taxon>Pseudomonadati</taxon>
        <taxon>Pseudomonadota</taxon>
        <taxon>Gammaproteobacteria</taxon>
        <taxon>Pseudomonadales</taxon>
        <taxon>Pseudomonadaceae</taxon>
        <taxon>Pseudomonas</taxon>
    </lineage>
</organism>
<dbReference type="Gene3D" id="3.30.1330.230">
    <property type="match status" value="1"/>
</dbReference>
<dbReference type="InterPro" id="IPR003776">
    <property type="entry name" value="YcaO-like_dom"/>
</dbReference>
<dbReference type="EMBL" id="JQGJ01000012">
    <property type="protein sequence ID" value="KHK63168.1"/>
    <property type="molecule type" value="Genomic_DNA"/>
</dbReference>
<evidence type="ECO:0000313" key="3">
    <source>
        <dbReference type="Proteomes" id="UP000030949"/>
    </source>
</evidence>